<dbReference type="GO" id="GO:0003677">
    <property type="term" value="F:DNA binding"/>
    <property type="evidence" value="ECO:0007669"/>
    <property type="project" value="UniProtKB-KW"/>
</dbReference>
<dbReference type="Gene3D" id="1.10.10.10">
    <property type="entry name" value="Winged helix-like DNA-binding domain superfamily/Winged helix DNA-binding domain"/>
    <property type="match status" value="1"/>
</dbReference>
<evidence type="ECO:0000256" key="4">
    <source>
        <dbReference type="ARBA" id="ARBA00023163"/>
    </source>
</evidence>
<evidence type="ECO:0000256" key="1">
    <source>
        <dbReference type="ARBA" id="ARBA00011046"/>
    </source>
</evidence>
<dbReference type="Pfam" id="PF03965">
    <property type="entry name" value="Penicillinase_R"/>
    <property type="match status" value="1"/>
</dbReference>
<evidence type="ECO:0000313" key="6">
    <source>
        <dbReference type="Proteomes" id="UP000275232"/>
    </source>
</evidence>
<proteinExistence type="inferred from homology"/>
<name>A0A3N5DNC1_9SPHN</name>
<dbReference type="SUPFAM" id="SSF46785">
    <property type="entry name" value="Winged helix' DNA-binding domain"/>
    <property type="match status" value="1"/>
</dbReference>
<dbReference type="Gene3D" id="1.10.4040.10">
    <property type="entry name" value="Penicillinase repressor domain"/>
    <property type="match status" value="1"/>
</dbReference>
<dbReference type="PIRSF" id="PIRSF019455">
    <property type="entry name" value="CopR_AtkY"/>
    <property type="match status" value="1"/>
</dbReference>
<gene>
    <name evidence="5" type="ORF">EG799_02075</name>
</gene>
<dbReference type="Proteomes" id="UP000275232">
    <property type="component" value="Unassembled WGS sequence"/>
</dbReference>
<protein>
    <submittedName>
        <fullName evidence="5">CopY family transcriptional repressor</fullName>
    </submittedName>
</protein>
<reference evidence="5 6" key="1">
    <citation type="submission" date="2018-11" db="EMBL/GenBank/DDBJ databases">
        <title>Erythrobacter spongiae sp. nov., isolated from a marine sponge.</title>
        <authorList>
            <person name="Zhuang L."/>
            <person name="Luo L."/>
        </authorList>
    </citation>
    <scope>NUCLEOTIDE SEQUENCE [LARGE SCALE GENOMIC DNA]</scope>
    <source>
        <strain evidence="5 6">HN-E23</strain>
    </source>
</reference>
<keyword evidence="2" id="KW-0805">Transcription regulation</keyword>
<dbReference type="EMBL" id="RPFZ01000001">
    <property type="protein sequence ID" value="RPF70541.1"/>
    <property type="molecule type" value="Genomic_DNA"/>
</dbReference>
<evidence type="ECO:0000313" key="5">
    <source>
        <dbReference type="EMBL" id="RPF70541.1"/>
    </source>
</evidence>
<dbReference type="InterPro" id="IPR036388">
    <property type="entry name" value="WH-like_DNA-bd_sf"/>
</dbReference>
<sequence length="133" mass="14622">MPARKTGAEDTAPERISDAEHAVMESLWARSPQSAAEVCEAVCQDRDWSIATVKTLLSRLVGKGALATEPDGRRFLYSPLIERADYVGGESRRLVDRLFGGRAAPLFAHLAENEALSDDDIVEIERLLQELKG</sequence>
<dbReference type="AlphaFoldDB" id="A0A3N5DNC1"/>
<keyword evidence="3" id="KW-0238">DNA-binding</keyword>
<comment type="caution">
    <text evidence="5">The sequence shown here is derived from an EMBL/GenBank/DDBJ whole genome shotgun (WGS) entry which is preliminary data.</text>
</comment>
<dbReference type="GO" id="GO:0045892">
    <property type="term" value="P:negative regulation of DNA-templated transcription"/>
    <property type="evidence" value="ECO:0007669"/>
    <property type="project" value="InterPro"/>
</dbReference>
<keyword evidence="4" id="KW-0804">Transcription</keyword>
<dbReference type="OrthoDB" id="279010at2"/>
<evidence type="ECO:0000256" key="3">
    <source>
        <dbReference type="ARBA" id="ARBA00023125"/>
    </source>
</evidence>
<organism evidence="5 6">
    <name type="scientific">Aurantiacibacter spongiae</name>
    <dbReference type="NCBI Taxonomy" id="2488860"/>
    <lineage>
        <taxon>Bacteria</taxon>
        <taxon>Pseudomonadati</taxon>
        <taxon>Pseudomonadota</taxon>
        <taxon>Alphaproteobacteria</taxon>
        <taxon>Sphingomonadales</taxon>
        <taxon>Erythrobacteraceae</taxon>
        <taxon>Aurantiacibacter</taxon>
    </lineage>
</organism>
<dbReference type="RefSeq" id="WP_123878111.1">
    <property type="nucleotide sequence ID" value="NZ_RPFZ01000001.1"/>
</dbReference>
<accession>A0A3N5DNC1</accession>
<dbReference type="InterPro" id="IPR005650">
    <property type="entry name" value="BlaI_family"/>
</dbReference>
<comment type="similarity">
    <text evidence="1">Belongs to the BlaI transcriptional regulatory family.</text>
</comment>
<keyword evidence="6" id="KW-1185">Reference proteome</keyword>
<evidence type="ECO:0000256" key="2">
    <source>
        <dbReference type="ARBA" id="ARBA00023015"/>
    </source>
</evidence>
<dbReference type="InterPro" id="IPR036390">
    <property type="entry name" value="WH_DNA-bd_sf"/>
</dbReference>